<gene>
    <name evidence="1" type="ORF">BSTOLATCC_MIC20459</name>
</gene>
<dbReference type="Proteomes" id="UP001162131">
    <property type="component" value="Unassembled WGS sequence"/>
</dbReference>
<proteinExistence type="predicted"/>
<dbReference type="EMBL" id="CAJZBQ010000020">
    <property type="protein sequence ID" value="CAG9317974.1"/>
    <property type="molecule type" value="Genomic_DNA"/>
</dbReference>
<organism evidence="1 2">
    <name type="scientific">Blepharisma stoltei</name>
    <dbReference type="NCBI Taxonomy" id="1481888"/>
    <lineage>
        <taxon>Eukaryota</taxon>
        <taxon>Sar</taxon>
        <taxon>Alveolata</taxon>
        <taxon>Ciliophora</taxon>
        <taxon>Postciliodesmatophora</taxon>
        <taxon>Heterotrichea</taxon>
        <taxon>Heterotrichida</taxon>
        <taxon>Blepharismidae</taxon>
        <taxon>Blepharisma</taxon>
    </lineage>
</organism>
<evidence type="ECO:0000313" key="2">
    <source>
        <dbReference type="Proteomes" id="UP001162131"/>
    </source>
</evidence>
<protein>
    <submittedName>
        <fullName evidence="1">Uncharacterized protein</fullName>
    </submittedName>
</protein>
<name>A0AAU9ITZ1_9CILI</name>
<comment type="caution">
    <text evidence="1">The sequence shown here is derived from an EMBL/GenBank/DDBJ whole genome shotgun (WGS) entry which is preliminary data.</text>
</comment>
<dbReference type="AlphaFoldDB" id="A0AAU9ITZ1"/>
<evidence type="ECO:0000313" key="1">
    <source>
        <dbReference type="EMBL" id="CAG9317974.1"/>
    </source>
</evidence>
<accession>A0AAU9ITZ1</accession>
<keyword evidence="2" id="KW-1185">Reference proteome</keyword>
<reference evidence="1" key="1">
    <citation type="submission" date="2021-09" db="EMBL/GenBank/DDBJ databases">
        <authorList>
            <consortium name="AG Swart"/>
            <person name="Singh M."/>
            <person name="Singh A."/>
            <person name="Seah K."/>
            <person name="Emmerich C."/>
        </authorList>
    </citation>
    <scope>NUCLEOTIDE SEQUENCE</scope>
    <source>
        <strain evidence="1">ATCC30299</strain>
    </source>
</reference>
<sequence length="66" mass="7841">MNPSSNFDTLIIFGRQNIEKSSDYYKICINSIAVARKPLKWHMWRFFQHSKLWLWLEEIALAVLAA</sequence>